<dbReference type="Proteomes" id="UP000318720">
    <property type="component" value="Unassembled WGS sequence"/>
</dbReference>
<dbReference type="AlphaFoldDB" id="A0AAE8VXU2"/>
<reference evidence="1 2" key="1">
    <citation type="submission" date="2019-03" db="EMBL/GenBank/DDBJ databases">
        <title>Comparative genomic analyses of the sweetpotato soil rot pathogen, Streptomyces ipomoeae.</title>
        <authorList>
            <person name="Ruschel Soares N."/>
            <person name="Badger J.H."/>
            <person name="Huguet-Tapia J.C."/>
            <person name="Clark C.A."/>
            <person name="Pettis G.S."/>
        </authorList>
    </citation>
    <scope>NUCLEOTIDE SEQUENCE [LARGE SCALE GENOMIC DNA]</scope>
    <source>
        <strain evidence="1 2">88-35</strain>
    </source>
</reference>
<organism evidence="1 2">
    <name type="scientific">Streptomyces ipomoeae</name>
    <dbReference type="NCBI Taxonomy" id="103232"/>
    <lineage>
        <taxon>Bacteria</taxon>
        <taxon>Bacillati</taxon>
        <taxon>Actinomycetota</taxon>
        <taxon>Actinomycetes</taxon>
        <taxon>Kitasatosporales</taxon>
        <taxon>Streptomycetaceae</taxon>
        <taxon>Streptomyces</taxon>
    </lineage>
</organism>
<evidence type="ECO:0000313" key="2">
    <source>
        <dbReference type="Proteomes" id="UP000318720"/>
    </source>
</evidence>
<comment type="caution">
    <text evidence="1">The sequence shown here is derived from an EMBL/GenBank/DDBJ whole genome shotgun (WGS) entry which is preliminary data.</text>
</comment>
<name>A0AAE8VXU2_9ACTN</name>
<protein>
    <submittedName>
        <fullName evidence="1">Uncharacterized protein</fullName>
    </submittedName>
</protein>
<dbReference type="RefSeq" id="WP_141584826.1">
    <property type="nucleotide sequence ID" value="NZ_SPAZ01000255.1"/>
</dbReference>
<sequence>MKVREAREKVLSTLRENQGGTEYGSFFEALPDLSLKAVPRLLGRMLDRGEIEVDSVYGCLILPGQPVDSHRLYRARA</sequence>
<dbReference type="EMBL" id="SPAZ01000255">
    <property type="protein sequence ID" value="TQE24860.1"/>
    <property type="molecule type" value="Genomic_DNA"/>
</dbReference>
<proteinExistence type="predicted"/>
<gene>
    <name evidence="1" type="ORF">Sipo8835_32625</name>
</gene>
<evidence type="ECO:0000313" key="1">
    <source>
        <dbReference type="EMBL" id="TQE24860.1"/>
    </source>
</evidence>
<accession>A0AAE8VXU2</accession>